<protein>
    <submittedName>
        <fullName evidence="1">Uncharacterized protein</fullName>
    </submittedName>
</protein>
<organism evidence="1 2">
    <name type="scientific">Prorocentrum cordatum</name>
    <dbReference type="NCBI Taxonomy" id="2364126"/>
    <lineage>
        <taxon>Eukaryota</taxon>
        <taxon>Sar</taxon>
        <taxon>Alveolata</taxon>
        <taxon>Dinophyceae</taxon>
        <taxon>Prorocentrales</taxon>
        <taxon>Prorocentraceae</taxon>
        <taxon>Prorocentrum</taxon>
    </lineage>
</organism>
<feature type="non-terminal residue" evidence="1">
    <location>
        <position position="1"/>
    </location>
</feature>
<accession>A0ABN9TFE3</accession>
<comment type="caution">
    <text evidence="1">The sequence shown here is derived from an EMBL/GenBank/DDBJ whole genome shotgun (WGS) entry which is preliminary data.</text>
</comment>
<gene>
    <name evidence="1" type="ORF">PCOR1329_LOCUS38345</name>
</gene>
<evidence type="ECO:0000313" key="2">
    <source>
        <dbReference type="Proteomes" id="UP001189429"/>
    </source>
</evidence>
<dbReference type="Proteomes" id="UP001189429">
    <property type="component" value="Unassembled WGS sequence"/>
</dbReference>
<keyword evidence="2" id="KW-1185">Reference proteome</keyword>
<name>A0ABN9TFE3_9DINO</name>
<dbReference type="EMBL" id="CAUYUJ010014642">
    <property type="protein sequence ID" value="CAK0844200.1"/>
    <property type="molecule type" value="Genomic_DNA"/>
</dbReference>
<evidence type="ECO:0000313" key="1">
    <source>
        <dbReference type="EMBL" id="CAK0844200.1"/>
    </source>
</evidence>
<reference evidence="1" key="1">
    <citation type="submission" date="2023-10" db="EMBL/GenBank/DDBJ databases">
        <authorList>
            <person name="Chen Y."/>
            <person name="Shah S."/>
            <person name="Dougan E. K."/>
            <person name="Thang M."/>
            <person name="Chan C."/>
        </authorList>
    </citation>
    <scope>NUCLEOTIDE SEQUENCE [LARGE SCALE GENOMIC DNA]</scope>
</reference>
<proteinExistence type="predicted"/>
<sequence>VSQLRRGTSQGDLGALLTAGGGQKRAERLTVEDYMRILTFEGALTPKTYSNLHDRFARKLRDELESKKERTHEYFLIKEHMEKMDKVLAFAATDISTRPSADLQDDLKVINAIVGTWPTNIKDAIMARRISDLGEINDRSSDAAIKEMMLAIVPWKTSNCDGDVVFDPLNPSLSMMDGSQQEKANKFKKLMLDHVISKLLSQGPPVKVRTLQVCSLALDIFRRKPDDLDDDVLAMLFTMVKVLKGLISLCDGADTRFIEQGCLLMEVRKGSGARTTVDEVAAIIRGVPSWKDAMDDLVNKGPSTREHLDAFIALQKQPGQPRGASTLDVKVMSTALSEYSSLAPKMRFELSISLKKLLVKHLDRARDDAIKYVKSLRGWELSNIPVGTATTTVSEFQSLFKQADGLLDLEDFNAKDVLKELDSAEQLVSDSSQCQSFVDVMGALRTTSPFELQETDVQKIYDHAVRAPKHDATMANAAAPAAATLCDFVETEAGWEHPQLDSLLEIGVELGKFQLVDAKLRARFHAMKKAIALKISRQAYARLGTAPLDRAHADSALLHAKSLLAAFEDFEQAISAVGDNFPPPGSIMGAERGACSTDLKEIYENALLATGTKINHKVEEYKDIAIDAAGISKRWTDQIGNNKVDGDGIVGAHKLAKKTLLQLNGDELENKVSELKSLRADLVIVIDTFGRDQKEVEFLKDGSDFMKCIVSGSMAVIEAKLMMGYGKFNGNQLSMHKFVVKLNKEKNKLDPPITMVPVLRQYMDDTANLD</sequence>